<feature type="domain" description="HIT" evidence="2">
    <location>
        <begin position="1"/>
        <end position="103"/>
    </location>
</feature>
<dbReference type="EC" id="2.1.1.-" evidence="3"/>
<dbReference type="AlphaFoldDB" id="A0AAW7XA61"/>
<comment type="caution">
    <text evidence="3">The sequence shown here is derived from an EMBL/GenBank/DDBJ whole genome shotgun (WGS) entry which is preliminary data.</text>
</comment>
<dbReference type="Proteomes" id="UP001169760">
    <property type="component" value="Unassembled WGS sequence"/>
</dbReference>
<proteinExistence type="predicted"/>
<keyword evidence="3" id="KW-0489">Methyltransferase</keyword>
<keyword evidence="3" id="KW-0808">Transferase</keyword>
<dbReference type="InterPro" id="IPR026026">
    <property type="entry name" value="HIT_Hint"/>
</dbReference>
<name>A0AAW7XA61_9GAMM</name>
<dbReference type="RefSeq" id="WP_216063009.1">
    <property type="nucleotide sequence ID" value="NZ_JAHKPP010000008.1"/>
</dbReference>
<dbReference type="GO" id="GO:0032259">
    <property type="term" value="P:methylation"/>
    <property type="evidence" value="ECO:0007669"/>
    <property type="project" value="UniProtKB-KW"/>
</dbReference>
<evidence type="ECO:0000259" key="2">
    <source>
        <dbReference type="PROSITE" id="PS51084"/>
    </source>
</evidence>
<dbReference type="PROSITE" id="PS51084">
    <property type="entry name" value="HIT_2"/>
    <property type="match status" value="1"/>
</dbReference>
<dbReference type="EMBL" id="JAUOPB010000008">
    <property type="protein sequence ID" value="MDO6423259.1"/>
    <property type="molecule type" value="Genomic_DNA"/>
</dbReference>
<accession>A0AAW7XA61</accession>
<evidence type="ECO:0000256" key="1">
    <source>
        <dbReference type="PROSITE-ProRule" id="PRU00464"/>
    </source>
</evidence>
<dbReference type="InterPro" id="IPR011146">
    <property type="entry name" value="HIT-like"/>
</dbReference>
<evidence type="ECO:0000313" key="4">
    <source>
        <dbReference type="Proteomes" id="UP001169760"/>
    </source>
</evidence>
<dbReference type="PIRSF" id="PIRSF000714">
    <property type="entry name" value="HIT"/>
    <property type="match status" value="1"/>
</dbReference>
<protein>
    <submittedName>
        <fullName evidence="3">HIT family protein</fullName>
        <ecNumber evidence="3">2.1.1.-</ecNumber>
    </submittedName>
</protein>
<evidence type="ECO:0000313" key="3">
    <source>
        <dbReference type="EMBL" id="MDO6423259.1"/>
    </source>
</evidence>
<sequence>MFELHPQLKQDTVIVGQFNLSLVLLHKDANYPWCILVPKRSNMNEIHHLSEVDQIQLIKESSHLSEVMTSIFAPDTMNIAELGNLVPQLHLHHVARYKTDACWPAAVWGAKPPAVYAEGVMEERLQRLQSSLVGEGFEAAGAMSPDSNVNPGYTP</sequence>
<organism evidence="3 4">
    <name type="scientific">Saccharophagus degradans</name>
    <dbReference type="NCBI Taxonomy" id="86304"/>
    <lineage>
        <taxon>Bacteria</taxon>
        <taxon>Pseudomonadati</taxon>
        <taxon>Pseudomonadota</taxon>
        <taxon>Gammaproteobacteria</taxon>
        <taxon>Cellvibrionales</taxon>
        <taxon>Cellvibrionaceae</taxon>
        <taxon>Saccharophagus</taxon>
    </lineage>
</organism>
<gene>
    <name evidence="3" type="ORF">Q4521_12305</name>
</gene>
<reference evidence="3" key="1">
    <citation type="submission" date="2023-07" db="EMBL/GenBank/DDBJ databases">
        <title>Genome content predicts the carbon catabolic preferences of heterotrophic bacteria.</title>
        <authorList>
            <person name="Gralka M."/>
        </authorList>
    </citation>
    <scope>NUCLEOTIDE SEQUENCE</scope>
    <source>
        <strain evidence="3">I3M17_2</strain>
    </source>
</reference>
<dbReference type="Pfam" id="PF01230">
    <property type="entry name" value="HIT"/>
    <property type="match status" value="1"/>
</dbReference>
<dbReference type="GO" id="GO:0008168">
    <property type="term" value="F:methyltransferase activity"/>
    <property type="evidence" value="ECO:0007669"/>
    <property type="project" value="UniProtKB-KW"/>
</dbReference>
<comment type="caution">
    <text evidence="1">Lacks conserved residue(s) required for the propagation of feature annotation.</text>
</comment>